<dbReference type="PANTHER" id="PTHR23020">
    <property type="entry name" value="UNCHARACTERIZED NUCLEAR HORMONE RECEPTOR-RELATED"/>
    <property type="match status" value="1"/>
</dbReference>
<sequence>MASPEWLSAILSGQRGDLRVNAVQTLEVLATQATKVRLALDIVEDGEASRIQICIKGVLTDTGASSATSIMETLFYRDLADAMPVRRPERLYAQMSADNSRGVVVMRDLIADGAHFCTALSPFTADAAAEGLEQLAALHVAGAASTPAYESPWIGRFLDRVAEAPILSVADLQALLDGPRGTGLPPALLSAERLHRAIALLADYMRAEHNCLLHGDAHAGNVYRDAEGRLGLVDWQVIQKGHWAQDVAYHIAAVLTPEDRRTHERQLLDHYIDHVKALGGQPIDREKGWHDYRLGMVYGYYLWSITRKVEPQITHEFVRRLGTAVADLESFEALNC</sequence>
<evidence type="ECO:0000313" key="2">
    <source>
        <dbReference type="EMBL" id="MFC4595822.1"/>
    </source>
</evidence>
<proteinExistence type="predicted"/>
<dbReference type="SUPFAM" id="SSF56112">
    <property type="entry name" value="Protein kinase-like (PK-like)"/>
    <property type="match status" value="1"/>
</dbReference>
<dbReference type="PANTHER" id="PTHR23020:SF41">
    <property type="entry name" value="AMINOGLYCOSIDE PHOSPHOTRANSFERASE DOMAIN-CONTAINING PROTEIN"/>
    <property type="match status" value="1"/>
</dbReference>
<name>A0ABV9F4M2_9SPHN</name>
<evidence type="ECO:0000259" key="1">
    <source>
        <dbReference type="SMART" id="SM00587"/>
    </source>
</evidence>
<dbReference type="EMBL" id="JBHSFZ010000058">
    <property type="protein sequence ID" value="MFC4595822.1"/>
    <property type="molecule type" value="Genomic_DNA"/>
</dbReference>
<dbReference type="Pfam" id="PF01636">
    <property type="entry name" value="APH"/>
    <property type="match status" value="1"/>
</dbReference>
<evidence type="ECO:0000313" key="3">
    <source>
        <dbReference type="Proteomes" id="UP001595957"/>
    </source>
</evidence>
<organism evidence="2 3">
    <name type="scientific">Sphingobium tyrosinilyticum</name>
    <dbReference type="NCBI Taxonomy" id="2715436"/>
    <lineage>
        <taxon>Bacteria</taxon>
        <taxon>Pseudomonadati</taxon>
        <taxon>Pseudomonadota</taxon>
        <taxon>Alphaproteobacteria</taxon>
        <taxon>Sphingomonadales</taxon>
        <taxon>Sphingomonadaceae</taxon>
        <taxon>Sphingobium</taxon>
    </lineage>
</organism>
<dbReference type="InterPro" id="IPR015897">
    <property type="entry name" value="CHK_kinase-like"/>
</dbReference>
<keyword evidence="3" id="KW-1185">Reference proteome</keyword>
<dbReference type="InterPro" id="IPR011009">
    <property type="entry name" value="Kinase-like_dom_sf"/>
</dbReference>
<dbReference type="Gene3D" id="3.90.1200.10">
    <property type="match status" value="1"/>
</dbReference>
<dbReference type="InterPro" id="IPR002575">
    <property type="entry name" value="Aminoglycoside_PTrfase"/>
</dbReference>
<protein>
    <submittedName>
        <fullName evidence="2">Phosphotransferase</fullName>
    </submittedName>
</protein>
<reference evidence="3" key="1">
    <citation type="journal article" date="2019" name="Int. J. Syst. Evol. Microbiol.">
        <title>The Global Catalogue of Microorganisms (GCM) 10K type strain sequencing project: providing services to taxonomists for standard genome sequencing and annotation.</title>
        <authorList>
            <consortium name="The Broad Institute Genomics Platform"/>
            <consortium name="The Broad Institute Genome Sequencing Center for Infectious Disease"/>
            <person name="Wu L."/>
            <person name="Ma J."/>
        </authorList>
    </citation>
    <scope>NUCLEOTIDE SEQUENCE [LARGE SCALE GENOMIC DNA]</scope>
    <source>
        <strain evidence="3">NBRC 103632</strain>
    </source>
</reference>
<dbReference type="InterPro" id="IPR052961">
    <property type="entry name" value="Oxido-Kinase-like_Enzymes"/>
</dbReference>
<dbReference type="Proteomes" id="UP001595957">
    <property type="component" value="Unassembled WGS sequence"/>
</dbReference>
<comment type="caution">
    <text evidence="2">The sequence shown here is derived from an EMBL/GenBank/DDBJ whole genome shotgun (WGS) entry which is preliminary data.</text>
</comment>
<gene>
    <name evidence="2" type="ORF">ACFO3E_16800</name>
</gene>
<accession>A0ABV9F4M2</accession>
<dbReference type="SMART" id="SM00587">
    <property type="entry name" value="CHK"/>
    <property type="match status" value="1"/>
</dbReference>
<feature type="domain" description="CHK kinase-like" evidence="1">
    <location>
        <begin position="104"/>
        <end position="280"/>
    </location>
</feature>